<dbReference type="InterPro" id="IPR017853">
    <property type="entry name" value="GH"/>
</dbReference>
<comment type="caution">
    <text evidence="2">The sequence shown here is derived from an EMBL/GenBank/DDBJ whole genome shotgun (WGS) entry which is preliminary data.</text>
</comment>
<dbReference type="InterPro" id="IPR001360">
    <property type="entry name" value="Glyco_hydro_1"/>
</dbReference>
<sequence>MSQIDLKSSRALVLPDAPKASDPQRVRIGRMVIAALWLMLIAYRLGLDHGPHFRNSSALPDAQPLVLPKIHIIPTVTTGLGWIPTGLPTPQALPSVNPFAAVRTATGPLGRPQGKAFDWGDFGHDVMKRFWDDWIGHVIQPQFDAVPLPPHPYPLPSPPPPLYPEYYALPPDQILPDLTFPPDFLFGWATAAQQYEGAVQTDGRGPSVWDWTSRFPGYIADNTTADIADLGYYLYKQDLARMAALGGNAYSFSVAWSRIFPFGMKGSPVNEKGLKYYEDLVGYSRELGIEPVMTLFHWDTPLALQVEYGGFASPRIIDDYVNYAEVMFRRFNGTIRLWYTFNEPGVFCVQPGFPQNTTLPHGVSAAQYPYVCRRHLVLAHAKVYHLFKELNIQGEISYKNDDYLGIAWRRGRKEDEEAVKRHQAYYIGFFADPIHLTGDWPELVKAELPPDLLPRFSADEVELIKGTADFFAIDAYREDLISAPPGGIDACLRNRSHPAWPECVSKKDYDSSPYGWGIGEFAEPSMDWLHNSWQHIRPLLQRLNDMYPTTGGIYLTEFGFAEPHENEKPYLHQAIQDPARTHLLLSYLGEILKGIVEDGIPIKGVFAWSSVDNWEWNTGFKARFGNQFVDYSHPTLKRTFKRSAIEMSQFWKSHRAQADESVAAMSD</sequence>
<proteinExistence type="inferred from homology"/>
<accession>A0AA38HD62</accession>
<dbReference type="PANTHER" id="PTHR10353">
    <property type="entry name" value="GLYCOSYL HYDROLASE"/>
    <property type="match status" value="1"/>
</dbReference>
<organism evidence="2 3">
    <name type="scientific">Dioszegia hungarica</name>
    <dbReference type="NCBI Taxonomy" id="4972"/>
    <lineage>
        <taxon>Eukaryota</taxon>
        <taxon>Fungi</taxon>
        <taxon>Dikarya</taxon>
        <taxon>Basidiomycota</taxon>
        <taxon>Agaricomycotina</taxon>
        <taxon>Tremellomycetes</taxon>
        <taxon>Tremellales</taxon>
        <taxon>Bulleribasidiaceae</taxon>
        <taxon>Dioszegia</taxon>
    </lineage>
</organism>
<dbReference type="GO" id="GO:0005975">
    <property type="term" value="P:carbohydrate metabolic process"/>
    <property type="evidence" value="ECO:0007669"/>
    <property type="project" value="InterPro"/>
</dbReference>
<dbReference type="Proteomes" id="UP001164286">
    <property type="component" value="Unassembled WGS sequence"/>
</dbReference>
<evidence type="ECO:0000256" key="1">
    <source>
        <dbReference type="RuleBase" id="RU003690"/>
    </source>
</evidence>
<keyword evidence="2" id="KW-0378">Hydrolase</keyword>
<dbReference type="AlphaFoldDB" id="A0AA38HD62"/>
<comment type="similarity">
    <text evidence="1">Belongs to the glycosyl hydrolase 1 family.</text>
</comment>
<protein>
    <submittedName>
        <fullName evidence="2">Glycoside hydrolase superfamily</fullName>
    </submittedName>
</protein>
<dbReference type="SUPFAM" id="SSF51445">
    <property type="entry name" value="(Trans)glycosidases"/>
    <property type="match status" value="1"/>
</dbReference>
<dbReference type="GeneID" id="77729916"/>
<reference evidence="2" key="1">
    <citation type="journal article" date="2022" name="G3 (Bethesda)">
        <title>High quality genome of the basidiomycete yeast Dioszegia hungarica PDD-24b-2 isolated from cloud water.</title>
        <authorList>
            <person name="Jarrige D."/>
            <person name="Haridas S."/>
            <person name="Bleykasten-Grosshans C."/>
            <person name="Joly M."/>
            <person name="Nadalig T."/>
            <person name="Sancelme M."/>
            <person name="Vuilleumier S."/>
            <person name="Grigoriev I.V."/>
            <person name="Amato P."/>
            <person name="Bringel F."/>
        </authorList>
    </citation>
    <scope>NUCLEOTIDE SEQUENCE</scope>
    <source>
        <strain evidence="2">PDD-24b-2</strain>
    </source>
</reference>
<evidence type="ECO:0000313" key="3">
    <source>
        <dbReference type="Proteomes" id="UP001164286"/>
    </source>
</evidence>
<keyword evidence="3" id="KW-1185">Reference proteome</keyword>
<evidence type="ECO:0000313" key="2">
    <source>
        <dbReference type="EMBL" id="KAI9639353.1"/>
    </source>
</evidence>
<dbReference type="PRINTS" id="PR00131">
    <property type="entry name" value="GLHYDRLASE1"/>
</dbReference>
<dbReference type="RefSeq" id="XP_052949130.1">
    <property type="nucleotide sequence ID" value="XM_053090711.1"/>
</dbReference>
<name>A0AA38HD62_9TREE</name>
<dbReference type="PANTHER" id="PTHR10353:SF53">
    <property type="entry name" value="BETA-1,4-GLUCOSIDASE (EUROFUNG)"/>
    <property type="match status" value="1"/>
</dbReference>
<dbReference type="Pfam" id="PF00232">
    <property type="entry name" value="Glyco_hydro_1"/>
    <property type="match status" value="1"/>
</dbReference>
<gene>
    <name evidence="2" type="ORF">MKK02DRAFT_39653</name>
</gene>
<dbReference type="EMBL" id="JAKWFO010000001">
    <property type="protein sequence ID" value="KAI9639353.1"/>
    <property type="molecule type" value="Genomic_DNA"/>
</dbReference>
<dbReference type="Gene3D" id="3.20.20.80">
    <property type="entry name" value="Glycosidases"/>
    <property type="match status" value="1"/>
</dbReference>
<dbReference type="GO" id="GO:0008422">
    <property type="term" value="F:beta-glucosidase activity"/>
    <property type="evidence" value="ECO:0007669"/>
    <property type="project" value="TreeGrafter"/>
</dbReference>